<evidence type="ECO:0000256" key="5">
    <source>
        <dbReference type="ARBA" id="ARBA00022737"/>
    </source>
</evidence>
<comment type="similarity">
    <text evidence="2">Belongs to the villin/gelsolin family.</text>
</comment>
<dbReference type="SUPFAM" id="SSF55753">
    <property type="entry name" value="Actin depolymerizing proteins"/>
    <property type="match status" value="3"/>
</dbReference>
<feature type="domain" description="Gelsolin-like" evidence="10">
    <location>
        <begin position="344"/>
        <end position="416"/>
    </location>
</feature>
<evidence type="ECO:0000256" key="1">
    <source>
        <dbReference type="ARBA" id="ARBA00004245"/>
    </source>
</evidence>
<dbReference type="EMBL" id="CM007649">
    <property type="protein sequence ID" value="ONM34506.1"/>
    <property type="molecule type" value="Genomic_DNA"/>
</dbReference>
<evidence type="ECO:0000256" key="8">
    <source>
        <dbReference type="ARBA" id="ARBA00023212"/>
    </source>
</evidence>
<name>A0A1D6N1C6_MAIZE</name>
<dbReference type="FunFam" id="3.40.20.10:FF:000038">
    <property type="entry name" value="Villin-like 1"/>
    <property type="match status" value="1"/>
</dbReference>
<dbReference type="GO" id="GO:0051015">
    <property type="term" value="F:actin filament binding"/>
    <property type="evidence" value="ECO:0007669"/>
    <property type="project" value="InterPro"/>
</dbReference>
<organism evidence="11">
    <name type="scientific">Zea mays</name>
    <name type="common">Maize</name>
    <dbReference type="NCBI Taxonomy" id="4577"/>
    <lineage>
        <taxon>Eukaryota</taxon>
        <taxon>Viridiplantae</taxon>
        <taxon>Streptophyta</taxon>
        <taxon>Embryophyta</taxon>
        <taxon>Tracheophyta</taxon>
        <taxon>Spermatophyta</taxon>
        <taxon>Magnoliopsida</taxon>
        <taxon>Liliopsida</taxon>
        <taxon>Poales</taxon>
        <taxon>Poaceae</taxon>
        <taxon>PACMAD clade</taxon>
        <taxon>Panicoideae</taxon>
        <taxon>Andropogonodae</taxon>
        <taxon>Andropogoneae</taxon>
        <taxon>Tripsacinae</taxon>
        <taxon>Zea</taxon>
    </lineage>
</organism>
<dbReference type="CDD" id="cd11291">
    <property type="entry name" value="gelsolin_S6_like"/>
    <property type="match status" value="1"/>
</dbReference>
<evidence type="ECO:0000256" key="7">
    <source>
        <dbReference type="ARBA" id="ARBA00023203"/>
    </source>
</evidence>
<dbReference type="PRINTS" id="PR00597">
    <property type="entry name" value="GELSOLIN"/>
</dbReference>
<dbReference type="CDD" id="cd11288">
    <property type="entry name" value="gelsolin_S5_like"/>
    <property type="match status" value="1"/>
</dbReference>
<evidence type="ECO:0000256" key="2">
    <source>
        <dbReference type="ARBA" id="ARBA00008418"/>
    </source>
</evidence>
<evidence type="ECO:0000259" key="10">
    <source>
        <dbReference type="Pfam" id="PF00626"/>
    </source>
</evidence>
<dbReference type="InterPro" id="IPR007122">
    <property type="entry name" value="Villin/Gelsolin"/>
</dbReference>
<dbReference type="GO" id="GO:0005856">
    <property type="term" value="C:cytoskeleton"/>
    <property type="evidence" value="ECO:0007669"/>
    <property type="project" value="UniProtKB-SubCell"/>
</dbReference>
<dbReference type="GO" id="GO:0051693">
    <property type="term" value="P:actin filament capping"/>
    <property type="evidence" value="ECO:0007669"/>
    <property type="project" value="UniProtKB-KW"/>
</dbReference>
<dbReference type="Pfam" id="PF00626">
    <property type="entry name" value="Gelsolin"/>
    <property type="match status" value="3"/>
</dbReference>
<feature type="compositionally biased region" description="Low complexity" evidence="9">
    <location>
        <begin position="498"/>
        <end position="529"/>
    </location>
</feature>
<dbReference type="InterPro" id="IPR029006">
    <property type="entry name" value="ADF-H/Gelsolin-like_dom_sf"/>
</dbReference>
<accession>A0A1D6N1C6</accession>
<keyword evidence="4" id="KW-0963">Cytoplasm</keyword>
<feature type="domain" description="Gelsolin-like" evidence="10">
    <location>
        <begin position="241"/>
        <end position="305"/>
    </location>
</feature>
<dbReference type="PANTHER" id="PTHR11977:SF51">
    <property type="entry name" value="PROTEIN FLIGHTLESS-1 HOMOLOG"/>
    <property type="match status" value="1"/>
</dbReference>
<dbReference type="FunFam" id="3.40.20.10:FF:000001">
    <property type="entry name" value="Gelsolin"/>
    <property type="match status" value="1"/>
</dbReference>
<feature type="region of interest" description="Disordered" evidence="9">
    <location>
        <begin position="474"/>
        <end position="529"/>
    </location>
</feature>
<comment type="subcellular location">
    <subcellularLocation>
        <location evidence="1">Cytoplasm</location>
        <location evidence="1">Cytoskeleton</location>
    </subcellularLocation>
</comment>
<dbReference type="AlphaFoldDB" id="A0A1D6N1C6"/>
<evidence type="ECO:0000256" key="9">
    <source>
        <dbReference type="SAM" id="MobiDB-lite"/>
    </source>
</evidence>
<keyword evidence="6" id="KW-0106">Calcium</keyword>
<feature type="compositionally biased region" description="Low complexity" evidence="9">
    <location>
        <begin position="570"/>
        <end position="586"/>
    </location>
</feature>
<feature type="compositionally biased region" description="Low complexity" evidence="9">
    <location>
        <begin position="597"/>
        <end position="610"/>
    </location>
</feature>
<feature type="domain" description="Gelsolin-like" evidence="10">
    <location>
        <begin position="113"/>
        <end position="187"/>
    </location>
</feature>
<sequence length="664" mass="72424">MEDRKSATKAVDEFLINQKRPKTTRVTQVIQGYESHAFKSKFESWPVGNAAGNPGTEEGRGKVAALLKQQRVDPKGAAKSTTPVNEEVPPLLDGGGKLEVWCVDGNTKTALPKEDIGKFYSGDCYIILYTHHSGDKKEEYYLSYWIGKDSLVDDQVSASQIINTMWNSLKGRPVLGRIYQGKEPPQFVALFQPMVILKGGIGSGYKKLIEEKGAMGETYTTEGIALIRVSETSIYNNKTLQVDAVATSLSSTESFVLQSGNAMFTWFGNSSTYEQQQWAAKVAEFLKPGVAVKHCKEGTESSAFWFALGGKQSYTNKNTPQDIITREPHLYAFSFKNGLIQVTEIFNFSQDDLLTEDMMVLDTHGEVFIWIGQYVESKEKQKAFDIGQKYVEHANSIEDLSPHVPLYKVMEGNEPCFFKTYFSWDNTKSLVHGNSFQKKLSLLFGLRSEGAPRSSGNGGPTQRASALAALSSAFNPSSQQRLSNERPKSTGDGPTQRASALAALSNAFNPSLKPKTSPPSRSGRGSQRAAAVAALSSVLTAEQSGSSEFLRSKASNTAYKTDVDRIVITPAGPSGPSSPQSEAGESNVFHQEKDAAADGAPPDTDGAVAEAGEEETTENVGEATFSYDRLISKSTDPVRGIDYKRREVCACTRPPSILEVVNFL</sequence>
<keyword evidence="8" id="KW-0206">Cytoskeleton</keyword>
<proteinExistence type="inferred from homology"/>
<reference evidence="11" key="1">
    <citation type="submission" date="2015-12" db="EMBL/GenBank/DDBJ databases">
        <title>Update maize B73 reference genome by single molecule sequencing technologies.</title>
        <authorList>
            <consortium name="Maize Genome Sequencing Project"/>
            <person name="Ware D."/>
        </authorList>
    </citation>
    <scope>NUCLEOTIDE SEQUENCE [LARGE SCALE GENOMIC DNA]</scope>
    <source>
        <tissue evidence="11">Seedling</tissue>
    </source>
</reference>
<dbReference type="Gene3D" id="3.40.20.10">
    <property type="entry name" value="Severin"/>
    <property type="match status" value="4"/>
</dbReference>
<keyword evidence="7" id="KW-0009">Actin-binding</keyword>
<evidence type="ECO:0000256" key="4">
    <source>
        <dbReference type="ARBA" id="ARBA00022490"/>
    </source>
</evidence>
<evidence type="ECO:0000256" key="6">
    <source>
        <dbReference type="ARBA" id="ARBA00022837"/>
    </source>
</evidence>
<dbReference type="CDD" id="cd11293">
    <property type="entry name" value="gelsolin_S4_like"/>
    <property type="match status" value="1"/>
</dbReference>
<evidence type="ECO:0000313" key="11">
    <source>
        <dbReference type="EMBL" id="ONM34506.1"/>
    </source>
</evidence>
<dbReference type="SMART" id="SM00262">
    <property type="entry name" value="GEL"/>
    <property type="match status" value="3"/>
</dbReference>
<keyword evidence="5" id="KW-0677">Repeat</keyword>
<protein>
    <submittedName>
        <fullName evidence="11">Villin-2</fullName>
    </submittedName>
</protein>
<gene>
    <name evidence="11" type="ORF">ZEAMMB73_Zm00001d042084</name>
</gene>
<evidence type="ECO:0000256" key="3">
    <source>
        <dbReference type="ARBA" id="ARBA00022467"/>
    </source>
</evidence>
<dbReference type="PANTHER" id="PTHR11977">
    <property type="entry name" value="VILLIN"/>
    <property type="match status" value="1"/>
</dbReference>
<keyword evidence="3" id="KW-0117">Actin capping</keyword>
<feature type="region of interest" description="Disordered" evidence="9">
    <location>
        <begin position="567"/>
        <end position="621"/>
    </location>
</feature>
<dbReference type="InterPro" id="IPR007123">
    <property type="entry name" value="Gelsolin-like_dom"/>
</dbReference>